<feature type="transmembrane region" description="Helical" evidence="1">
    <location>
        <begin position="38"/>
        <end position="58"/>
    </location>
</feature>
<keyword evidence="1" id="KW-0472">Membrane</keyword>
<feature type="transmembrane region" description="Helical" evidence="1">
    <location>
        <begin position="101"/>
        <end position="121"/>
    </location>
</feature>
<dbReference type="RefSeq" id="WP_091299908.1">
    <property type="nucleotide sequence ID" value="NZ_FOCE01000003.1"/>
</dbReference>
<feature type="transmembrane region" description="Helical" evidence="1">
    <location>
        <begin position="70"/>
        <end position="89"/>
    </location>
</feature>
<keyword evidence="1" id="KW-1133">Transmembrane helix</keyword>
<gene>
    <name evidence="2" type="ORF">SAMN04488103_103253</name>
</gene>
<protein>
    <recommendedName>
        <fullName evidence="4">Cytochrome C and Quinol oxidase polypeptide I</fullName>
    </recommendedName>
</protein>
<proteinExistence type="predicted"/>
<reference evidence="2 3" key="1">
    <citation type="submission" date="2016-10" db="EMBL/GenBank/DDBJ databases">
        <authorList>
            <person name="de Groot N.N."/>
        </authorList>
    </citation>
    <scope>NUCLEOTIDE SEQUENCE [LARGE SCALE GENOMIC DNA]</scope>
    <source>
        <strain evidence="2 3">DSM 3857</strain>
    </source>
</reference>
<dbReference type="AlphaFoldDB" id="A0A1H8E919"/>
<dbReference type="EMBL" id="FOCE01000003">
    <property type="protein sequence ID" value="SEN15952.1"/>
    <property type="molecule type" value="Genomic_DNA"/>
</dbReference>
<evidence type="ECO:0000256" key="1">
    <source>
        <dbReference type="SAM" id="Phobius"/>
    </source>
</evidence>
<keyword evidence="3" id="KW-1185">Reference proteome</keyword>
<dbReference type="InterPro" id="IPR036927">
    <property type="entry name" value="Cyt_c_oxase-like_su1_sf"/>
</dbReference>
<sequence>MAISRNFLLIGTLYLVIGIGLGSHMGASGDHTLAPVHAHINLLGFTLMAVFGLCYRVIPGLAEAGLARAHFWLHQAGALVLLAALALMMSGTVAGEVIGPVFPVAELAILAGVLCFGLNLWRRA</sequence>
<feature type="transmembrane region" description="Helical" evidence="1">
    <location>
        <begin position="7"/>
        <end position="26"/>
    </location>
</feature>
<dbReference type="Gene3D" id="1.20.210.10">
    <property type="entry name" value="Cytochrome c oxidase-like, subunit I domain"/>
    <property type="match status" value="1"/>
</dbReference>
<evidence type="ECO:0000313" key="3">
    <source>
        <dbReference type="Proteomes" id="UP000198761"/>
    </source>
</evidence>
<name>A0A1H8E919_9RHOB</name>
<evidence type="ECO:0008006" key="4">
    <source>
        <dbReference type="Google" id="ProtNLM"/>
    </source>
</evidence>
<accession>A0A1H8E919</accession>
<evidence type="ECO:0000313" key="2">
    <source>
        <dbReference type="EMBL" id="SEN15952.1"/>
    </source>
</evidence>
<dbReference type="OrthoDB" id="9808748at2"/>
<dbReference type="Proteomes" id="UP000198761">
    <property type="component" value="Unassembled WGS sequence"/>
</dbReference>
<keyword evidence="1" id="KW-0812">Transmembrane</keyword>
<dbReference type="STRING" id="933059.SAMN04488103_103253"/>
<organism evidence="2 3">
    <name type="scientific">Gemmobacter aquatilis</name>
    <dbReference type="NCBI Taxonomy" id="933059"/>
    <lineage>
        <taxon>Bacteria</taxon>
        <taxon>Pseudomonadati</taxon>
        <taxon>Pseudomonadota</taxon>
        <taxon>Alphaproteobacteria</taxon>
        <taxon>Rhodobacterales</taxon>
        <taxon>Paracoccaceae</taxon>
        <taxon>Gemmobacter</taxon>
    </lineage>
</organism>